<evidence type="ECO:0000313" key="4">
    <source>
        <dbReference type="Proteomes" id="UP001292079"/>
    </source>
</evidence>
<feature type="signal peptide" evidence="2">
    <location>
        <begin position="1"/>
        <end position="22"/>
    </location>
</feature>
<gene>
    <name evidence="3" type="ORF">MN116_008607</name>
</gene>
<protein>
    <submittedName>
        <fullName evidence="3">Uncharacterized protein</fullName>
    </submittedName>
</protein>
<dbReference type="Proteomes" id="UP001292079">
    <property type="component" value="Unassembled WGS sequence"/>
</dbReference>
<keyword evidence="1" id="KW-0472">Membrane</keyword>
<keyword evidence="1" id="KW-0812">Transmembrane</keyword>
<sequence>MITYASILLGCLFLPCIQMVTLEQALTDPRKYIRYDTGDFNIGMHVGLSLIINYGILSTVVLFIVVVSKALGYHRKRHS</sequence>
<comment type="caution">
    <text evidence="3">The sequence shown here is derived from an EMBL/GenBank/DDBJ whole genome shotgun (WGS) entry which is preliminary data.</text>
</comment>
<name>A0AAE1Z5R2_SCHME</name>
<keyword evidence="1" id="KW-1133">Transmembrane helix</keyword>
<reference evidence="3" key="2">
    <citation type="journal article" date="2023" name="Infect Dis Poverty">
        <title>Chromosome-scale genome of the human blood fluke Schistosoma mekongi and its implications for public health.</title>
        <authorList>
            <person name="Zhou M."/>
            <person name="Xu L."/>
            <person name="Xu D."/>
            <person name="Chen W."/>
            <person name="Khan J."/>
            <person name="Hu Y."/>
            <person name="Huang H."/>
            <person name="Wei H."/>
            <person name="Zhang Y."/>
            <person name="Chusongsang P."/>
            <person name="Tanasarnprasert K."/>
            <person name="Hu X."/>
            <person name="Limpanont Y."/>
            <person name="Lv Z."/>
        </authorList>
    </citation>
    <scope>NUCLEOTIDE SEQUENCE</scope>
    <source>
        <strain evidence="3">LV_2022a</strain>
    </source>
</reference>
<feature type="transmembrane region" description="Helical" evidence="1">
    <location>
        <begin position="49"/>
        <end position="71"/>
    </location>
</feature>
<accession>A0AAE1Z5R2</accession>
<evidence type="ECO:0000313" key="3">
    <source>
        <dbReference type="EMBL" id="KAK4467668.1"/>
    </source>
</evidence>
<dbReference type="EMBL" id="JALJAT010000008">
    <property type="protein sequence ID" value="KAK4467668.1"/>
    <property type="molecule type" value="Genomic_DNA"/>
</dbReference>
<evidence type="ECO:0000256" key="1">
    <source>
        <dbReference type="SAM" id="Phobius"/>
    </source>
</evidence>
<reference evidence="3" key="1">
    <citation type="submission" date="2022-04" db="EMBL/GenBank/DDBJ databases">
        <authorList>
            <person name="Xu L."/>
            <person name="Lv Z."/>
        </authorList>
    </citation>
    <scope>NUCLEOTIDE SEQUENCE</scope>
    <source>
        <strain evidence="3">LV_2022a</strain>
    </source>
</reference>
<organism evidence="3 4">
    <name type="scientific">Schistosoma mekongi</name>
    <name type="common">Parasitic worm</name>
    <dbReference type="NCBI Taxonomy" id="38744"/>
    <lineage>
        <taxon>Eukaryota</taxon>
        <taxon>Metazoa</taxon>
        <taxon>Spiralia</taxon>
        <taxon>Lophotrochozoa</taxon>
        <taxon>Platyhelminthes</taxon>
        <taxon>Trematoda</taxon>
        <taxon>Digenea</taxon>
        <taxon>Strigeidida</taxon>
        <taxon>Schistosomatoidea</taxon>
        <taxon>Schistosomatidae</taxon>
        <taxon>Schistosoma</taxon>
    </lineage>
</organism>
<feature type="chain" id="PRO_5042174525" evidence="2">
    <location>
        <begin position="23"/>
        <end position="79"/>
    </location>
</feature>
<keyword evidence="4" id="KW-1185">Reference proteome</keyword>
<proteinExistence type="predicted"/>
<keyword evidence="2" id="KW-0732">Signal</keyword>
<evidence type="ECO:0000256" key="2">
    <source>
        <dbReference type="SAM" id="SignalP"/>
    </source>
</evidence>
<dbReference type="AlphaFoldDB" id="A0AAE1Z5R2"/>